<keyword evidence="2" id="KW-0812">Transmembrane</keyword>
<dbReference type="EMBL" id="ACRN01000004">
    <property type="protein sequence ID" value="EHM88705.1"/>
    <property type="molecule type" value="Genomic_DNA"/>
</dbReference>
<name>G9PF94_9ACTO</name>
<reference evidence="4 5" key="1">
    <citation type="submission" date="2011-10" db="EMBL/GenBank/DDBJ databases">
        <title>The Genome Sequence of Actinomyces graevenitzii C83.</title>
        <authorList>
            <consortium name="The Broad Institute Genome Sequencing Platform"/>
            <consortium name="The Broad Institute Genome Sequencing Center for Infectious Disease"/>
            <person name="Earl A."/>
            <person name="Ward D."/>
            <person name="Feldgarden M."/>
            <person name="Gevers D."/>
            <person name="Sibley C.D."/>
            <person name="Field T.R."/>
            <person name="Grinwis M."/>
            <person name="Eshaghurshan C.S."/>
            <person name="Surette M.G."/>
            <person name="Young S.K."/>
            <person name="Zeng Q."/>
            <person name="Gargeya S."/>
            <person name="Fitzgerald M."/>
            <person name="Haas B."/>
            <person name="Abouelleil A."/>
            <person name="Alvarado L."/>
            <person name="Arachchi H.M."/>
            <person name="Berlin A."/>
            <person name="Brown A."/>
            <person name="Chapman S.B."/>
            <person name="Chen Z."/>
            <person name="Dunbar C."/>
            <person name="Freedman E."/>
            <person name="Gearin G."/>
            <person name="Goldberg J."/>
            <person name="Griggs A."/>
            <person name="Gujja S."/>
            <person name="Heiman D."/>
            <person name="Howarth C."/>
            <person name="Larson L."/>
            <person name="Lui A."/>
            <person name="MacDonald P.J.P."/>
            <person name="Montmayeur A."/>
            <person name="Murphy C."/>
            <person name="Neiman D."/>
            <person name="Pearson M."/>
            <person name="Priest M."/>
            <person name="Roberts A."/>
            <person name="Saif S."/>
            <person name="Shea T."/>
            <person name="Shenoy N."/>
            <person name="Sisk P."/>
            <person name="Stolte C."/>
            <person name="Sykes S."/>
            <person name="Wortman J."/>
            <person name="Nusbaum C."/>
            <person name="Birren B."/>
        </authorList>
    </citation>
    <scope>NUCLEOTIDE SEQUENCE [LARGE SCALE GENOMIC DNA]</scope>
    <source>
        <strain evidence="4 5">C83</strain>
    </source>
</reference>
<evidence type="ECO:0000256" key="3">
    <source>
        <dbReference type="SAM" id="SignalP"/>
    </source>
</evidence>
<feature type="signal peptide" evidence="3">
    <location>
        <begin position="1"/>
        <end position="35"/>
    </location>
</feature>
<dbReference type="AlphaFoldDB" id="G9PF94"/>
<dbReference type="STRING" id="435830.HMPREF0045_00918"/>
<keyword evidence="2" id="KW-0472">Membrane</keyword>
<feature type="chain" id="PRO_5003525214" description="Gram-positive cocci surface proteins LPxTG domain-containing protein" evidence="3">
    <location>
        <begin position="36"/>
        <end position="323"/>
    </location>
</feature>
<feature type="compositionally biased region" description="Low complexity" evidence="1">
    <location>
        <begin position="218"/>
        <end position="256"/>
    </location>
</feature>
<evidence type="ECO:0000256" key="2">
    <source>
        <dbReference type="SAM" id="Phobius"/>
    </source>
</evidence>
<evidence type="ECO:0000313" key="4">
    <source>
        <dbReference type="EMBL" id="EHM88705.1"/>
    </source>
</evidence>
<dbReference type="HOGENOM" id="CLU_859521_0_0_11"/>
<dbReference type="Proteomes" id="UP000003822">
    <property type="component" value="Unassembled WGS sequence"/>
</dbReference>
<evidence type="ECO:0000256" key="1">
    <source>
        <dbReference type="SAM" id="MobiDB-lite"/>
    </source>
</evidence>
<keyword evidence="3" id="KW-0732">Signal</keyword>
<feature type="compositionally biased region" description="Gly residues" evidence="1">
    <location>
        <begin position="208"/>
        <end position="217"/>
    </location>
</feature>
<organism evidence="4 5">
    <name type="scientific">Actinomyces graevenitzii C83</name>
    <dbReference type="NCBI Taxonomy" id="435830"/>
    <lineage>
        <taxon>Bacteria</taxon>
        <taxon>Bacillati</taxon>
        <taxon>Actinomycetota</taxon>
        <taxon>Actinomycetes</taxon>
        <taxon>Actinomycetales</taxon>
        <taxon>Actinomycetaceae</taxon>
        <taxon>Actinomyces</taxon>
    </lineage>
</organism>
<dbReference type="PATRIC" id="fig|435830.3.peg.890"/>
<keyword evidence="5" id="KW-1185">Reference proteome</keyword>
<dbReference type="RefSeq" id="WP_005985991.1">
    <property type="nucleotide sequence ID" value="NZ_JH470338.1"/>
</dbReference>
<proteinExistence type="predicted"/>
<feature type="region of interest" description="Disordered" evidence="1">
    <location>
        <begin position="185"/>
        <end position="256"/>
    </location>
</feature>
<protein>
    <recommendedName>
        <fullName evidence="6">Gram-positive cocci surface proteins LPxTG domain-containing protein</fullName>
    </recommendedName>
</protein>
<feature type="compositionally biased region" description="Low complexity" evidence="1">
    <location>
        <begin position="191"/>
        <end position="207"/>
    </location>
</feature>
<feature type="transmembrane region" description="Helical" evidence="2">
    <location>
        <begin position="288"/>
        <end position="308"/>
    </location>
</feature>
<evidence type="ECO:0000313" key="5">
    <source>
        <dbReference type="Proteomes" id="UP000003822"/>
    </source>
</evidence>
<sequence length="323" mass="32436">MNTAVCKRFFTRFVAAALLVTGATGAGTLAPSALAAPSEAKVQESVVFTKAGQIMYTVSIADYTQTLTSQICTDTLESAMPKTEAEINPVFKENEGYNYCSGTATYGAQAGHEFYSLNGDKLTGHNRVDALLTALKPLKVSSINSNVSVHDATVTSASDGVKVNQSGGDGKGYFMQWRNSTHQNTFTATVSSPSSTSTSGGSSWLAGGSQGGSGSADGSGSQSKAPDGAQPTAGATSAAPTPGASGSATGSASASSSAKATDYRATIAGAEKSQVAAAKQGDSGIVTALWVVGALVVASAAGLGFLLLKRRKQEAAGTEASEA</sequence>
<gene>
    <name evidence="4" type="ORF">HMPREF0045_00918</name>
</gene>
<keyword evidence="2" id="KW-1133">Transmembrane helix</keyword>
<accession>G9PF94</accession>
<comment type="caution">
    <text evidence="4">The sequence shown here is derived from an EMBL/GenBank/DDBJ whole genome shotgun (WGS) entry which is preliminary data.</text>
</comment>
<evidence type="ECO:0008006" key="6">
    <source>
        <dbReference type="Google" id="ProtNLM"/>
    </source>
</evidence>